<name>A0AAJ4W554_MYRPR</name>
<evidence type="ECO:0000256" key="1">
    <source>
        <dbReference type="SAM" id="SignalP"/>
    </source>
</evidence>
<reference evidence="2 3" key="1">
    <citation type="submission" date="2016-10" db="EMBL/GenBank/DDBJ databases">
        <authorList>
            <person name="Varghese N."/>
            <person name="Submissions S."/>
        </authorList>
    </citation>
    <scope>NUCLEOTIDE SEQUENCE [LARGE SCALE GENOMIC DNA]</scope>
    <source>
        <strain evidence="3">DSM 19823 / KCTC 23066 / CCTCC M 208030 / D25</strain>
    </source>
</reference>
<comment type="caution">
    <text evidence="2">The sequence shown here is derived from an EMBL/GenBank/DDBJ whole genome shotgun (WGS) entry which is preliminary data.</text>
</comment>
<dbReference type="EMBL" id="FOFY01000009">
    <property type="protein sequence ID" value="SER12633.1"/>
    <property type="molecule type" value="Genomic_DNA"/>
</dbReference>
<accession>A0AAJ4W554</accession>
<feature type="chain" id="PRO_5042509759" evidence="1">
    <location>
        <begin position="21"/>
        <end position="341"/>
    </location>
</feature>
<dbReference type="AlphaFoldDB" id="A0AAJ4W554"/>
<proteinExistence type="predicted"/>
<sequence length="341" mass="37705">MKKRVLSVAALLVSSFAANAQVGIGTLTPNKSAELTIESTNRGLLIPRIALKDSKDVVTISEFPKNGINSMLVYNTATVKNDLKPGYYYWYIDKWNRLTTVADIPDAVINNYQEIFNNKNIVEEITNIVNTTKGNVVYEGDKLYYIGDNGEKVEIKEKVTKIEYDETSGDYIFYNEDAIDRKGNPILNKGYRIKLPKSVIKNFKEIINNEIVKKELYEVINNSYVGGNVYYDGNSFTYVTKEGEVKNITFNDIVKGNETVTTLVDNGNGTFTYTNEKGDAVTIDLTKGPKGDKGADGKSALEIWQSLPGNDGKDGEAFIAAIKGDKGDKGDTGFKSESQPG</sequence>
<dbReference type="Proteomes" id="UP000183496">
    <property type="component" value="Unassembled WGS sequence"/>
</dbReference>
<evidence type="ECO:0000313" key="2">
    <source>
        <dbReference type="EMBL" id="SER12633.1"/>
    </source>
</evidence>
<feature type="non-terminal residue" evidence="2">
    <location>
        <position position="341"/>
    </location>
</feature>
<gene>
    <name evidence="2" type="ORF">SAMN04488089_109167</name>
</gene>
<keyword evidence="2" id="KW-0176">Collagen</keyword>
<feature type="signal peptide" evidence="1">
    <location>
        <begin position="1"/>
        <end position="20"/>
    </location>
</feature>
<evidence type="ECO:0000313" key="3">
    <source>
        <dbReference type="Proteomes" id="UP000183496"/>
    </source>
</evidence>
<keyword evidence="1" id="KW-0732">Signal</keyword>
<protein>
    <submittedName>
        <fullName evidence="2">Collagen, type VII, alpha</fullName>
    </submittedName>
</protein>
<keyword evidence="3" id="KW-1185">Reference proteome</keyword>
<organism evidence="2 3">
    <name type="scientific">Myroides profundi</name>
    <dbReference type="NCBI Taxonomy" id="480520"/>
    <lineage>
        <taxon>Bacteria</taxon>
        <taxon>Pseudomonadati</taxon>
        <taxon>Bacteroidota</taxon>
        <taxon>Flavobacteriia</taxon>
        <taxon>Flavobacteriales</taxon>
        <taxon>Flavobacteriaceae</taxon>
        <taxon>Myroides</taxon>
    </lineage>
</organism>